<feature type="compositionally biased region" description="Acidic residues" evidence="4">
    <location>
        <begin position="118"/>
        <end position="134"/>
    </location>
</feature>
<name>A0A1F4SDT5_UNCSA</name>
<dbReference type="NCBIfam" id="TIGR00621">
    <property type="entry name" value="ssb"/>
    <property type="match status" value="1"/>
</dbReference>
<keyword evidence="1 2" id="KW-0238">DNA-binding</keyword>
<evidence type="ECO:0000256" key="4">
    <source>
        <dbReference type="SAM" id="MobiDB-lite"/>
    </source>
</evidence>
<dbReference type="Proteomes" id="UP000178417">
    <property type="component" value="Unassembled WGS sequence"/>
</dbReference>
<comment type="caution">
    <text evidence="5">The sequence shown here is derived from an EMBL/GenBank/DDBJ whole genome shotgun (WGS) entry which is preliminary data.</text>
</comment>
<feature type="region of interest" description="Disordered" evidence="4">
    <location>
        <begin position="111"/>
        <end position="134"/>
    </location>
</feature>
<dbReference type="SUPFAM" id="SSF50249">
    <property type="entry name" value="Nucleic acid-binding proteins"/>
    <property type="match status" value="1"/>
</dbReference>
<dbReference type="GO" id="GO:0006260">
    <property type="term" value="P:DNA replication"/>
    <property type="evidence" value="ECO:0007669"/>
    <property type="project" value="InterPro"/>
</dbReference>
<organism evidence="5 6">
    <name type="scientific">candidate division WOR-1 bacterium RIFOXYB2_FULL_37_13</name>
    <dbReference type="NCBI Taxonomy" id="1802579"/>
    <lineage>
        <taxon>Bacteria</taxon>
        <taxon>Bacillati</taxon>
        <taxon>Saganbacteria</taxon>
    </lineage>
</organism>
<dbReference type="PANTHER" id="PTHR10302:SF27">
    <property type="entry name" value="SINGLE-STRANDED DNA-BINDING PROTEIN"/>
    <property type="match status" value="1"/>
</dbReference>
<dbReference type="AlphaFoldDB" id="A0A1F4SDT5"/>
<evidence type="ECO:0000256" key="2">
    <source>
        <dbReference type="PROSITE-ProRule" id="PRU00252"/>
    </source>
</evidence>
<dbReference type="InterPro" id="IPR000424">
    <property type="entry name" value="Primosome_PriB/ssb"/>
</dbReference>
<sequence length="134" mass="14501">MAGLNKIVLIGTILSNPEAKFSVEGTPITKFWVDINGGFNQPSGKIEVVCWQKLAEISGSLTKGLNILVEGQLRIRSYEDQSGSRKWVTEITATNIVKLAGGGQEVVAQVSADKEASDSEIEEIEPLPEDDLPF</sequence>
<dbReference type="InterPro" id="IPR011344">
    <property type="entry name" value="ssDNA-bd"/>
</dbReference>
<evidence type="ECO:0000313" key="6">
    <source>
        <dbReference type="Proteomes" id="UP000178417"/>
    </source>
</evidence>
<dbReference type="STRING" id="1802579.A2310_02095"/>
<dbReference type="PANTHER" id="PTHR10302">
    <property type="entry name" value="SINGLE-STRANDED DNA-BINDING PROTEIN"/>
    <property type="match status" value="1"/>
</dbReference>
<reference evidence="5 6" key="1">
    <citation type="journal article" date="2016" name="Nat. Commun.">
        <title>Thousands of microbial genomes shed light on interconnected biogeochemical processes in an aquifer system.</title>
        <authorList>
            <person name="Anantharaman K."/>
            <person name="Brown C.T."/>
            <person name="Hug L.A."/>
            <person name="Sharon I."/>
            <person name="Castelle C.J."/>
            <person name="Probst A.J."/>
            <person name="Thomas B.C."/>
            <person name="Singh A."/>
            <person name="Wilkins M.J."/>
            <person name="Karaoz U."/>
            <person name="Brodie E.L."/>
            <person name="Williams K.H."/>
            <person name="Hubbard S.S."/>
            <person name="Banfield J.F."/>
        </authorList>
    </citation>
    <scope>NUCLEOTIDE SEQUENCE [LARGE SCALE GENOMIC DNA]</scope>
</reference>
<accession>A0A1F4SDT5</accession>
<dbReference type="PROSITE" id="PS50935">
    <property type="entry name" value="SSB"/>
    <property type="match status" value="1"/>
</dbReference>
<dbReference type="Pfam" id="PF00436">
    <property type="entry name" value="SSB"/>
    <property type="match status" value="1"/>
</dbReference>
<gene>
    <name evidence="5" type="ORF">A2310_02095</name>
</gene>
<dbReference type="GO" id="GO:0009295">
    <property type="term" value="C:nucleoid"/>
    <property type="evidence" value="ECO:0007669"/>
    <property type="project" value="TreeGrafter"/>
</dbReference>
<evidence type="ECO:0000256" key="1">
    <source>
        <dbReference type="ARBA" id="ARBA00023125"/>
    </source>
</evidence>
<evidence type="ECO:0000256" key="3">
    <source>
        <dbReference type="RuleBase" id="RU000524"/>
    </source>
</evidence>
<dbReference type="CDD" id="cd04496">
    <property type="entry name" value="SSB_OBF"/>
    <property type="match status" value="1"/>
</dbReference>
<evidence type="ECO:0000313" key="5">
    <source>
        <dbReference type="EMBL" id="OGC18581.1"/>
    </source>
</evidence>
<dbReference type="InterPro" id="IPR012340">
    <property type="entry name" value="NA-bd_OB-fold"/>
</dbReference>
<protein>
    <recommendedName>
        <fullName evidence="3">Single-stranded DNA-binding protein</fullName>
    </recommendedName>
</protein>
<dbReference type="GO" id="GO:0003697">
    <property type="term" value="F:single-stranded DNA binding"/>
    <property type="evidence" value="ECO:0007669"/>
    <property type="project" value="InterPro"/>
</dbReference>
<dbReference type="Gene3D" id="2.40.50.140">
    <property type="entry name" value="Nucleic acid-binding proteins"/>
    <property type="match status" value="1"/>
</dbReference>
<proteinExistence type="predicted"/>
<dbReference type="EMBL" id="MEUB01000071">
    <property type="protein sequence ID" value="OGC18581.1"/>
    <property type="molecule type" value="Genomic_DNA"/>
</dbReference>